<dbReference type="NCBIfam" id="TIGR02727">
    <property type="entry name" value="MTHFS_bact"/>
    <property type="match status" value="1"/>
</dbReference>
<evidence type="ECO:0000256" key="1">
    <source>
        <dbReference type="ARBA" id="ARBA00010638"/>
    </source>
</evidence>
<dbReference type="GO" id="GO:0030272">
    <property type="term" value="F:5-formyltetrahydrofolate cyclo-ligase activity"/>
    <property type="evidence" value="ECO:0007669"/>
    <property type="project" value="UniProtKB-EC"/>
</dbReference>
<proteinExistence type="inferred from homology"/>
<comment type="similarity">
    <text evidence="1 4">Belongs to the 5-formyltetrahydrofolate cyclo-ligase family.</text>
</comment>
<dbReference type="Gene3D" id="3.40.50.10420">
    <property type="entry name" value="NagB/RpiA/CoA transferase-like"/>
    <property type="match status" value="1"/>
</dbReference>
<accession>A0ABW0R6S8</accession>
<dbReference type="Pfam" id="PF01812">
    <property type="entry name" value="5-FTHF_cyc-lig"/>
    <property type="match status" value="1"/>
</dbReference>
<dbReference type="InterPro" id="IPR037171">
    <property type="entry name" value="NagB/RpiA_transferase-like"/>
</dbReference>
<dbReference type="EMBL" id="JBHSNC010000055">
    <property type="protein sequence ID" value="MFC5531572.1"/>
    <property type="molecule type" value="Genomic_DNA"/>
</dbReference>
<reference evidence="6" key="1">
    <citation type="journal article" date="2019" name="Int. J. Syst. Evol. Microbiol.">
        <title>The Global Catalogue of Microorganisms (GCM) 10K type strain sequencing project: providing services to taxonomists for standard genome sequencing and annotation.</title>
        <authorList>
            <consortium name="The Broad Institute Genomics Platform"/>
            <consortium name="The Broad Institute Genome Sequencing Center for Infectious Disease"/>
            <person name="Wu L."/>
            <person name="Ma J."/>
        </authorList>
    </citation>
    <scope>NUCLEOTIDE SEQUENCE [LARGE SCALE GENOMIC DNA]</scope>
    <source>
        <strain evidence="6">CGMCC 1.18578</strain>
    </source>
</reference>
<keyword evidence="6" id="KW-1185">Reference proteome</keyword>
<keyword evidence="3 4" id="KW-0067">ATP-binding</keyword>
<gene>
    <name evidence="5" type="ORF">ACFPQ4_19300</name>
</gene>
<protein>
    <recommendedName>
        <fullName evidence="4">5-formyltetrahydrofolate cyclo-ligase</fullName>
        <ecNumber evidence="4">6.3.3.2</ecNumber>
    </recommendedName>
</protein>
<evidence type="ECO:0000256" key="2">
    <source>
        <dbReference type="ARBA" id="ARBA00022741"/>
    </source>
</evidence>
<keyword evidence="2 4" id="KW-0547">Nucleotide-binding</keyword>
<dbReference type="InterPro" id="IPR002698">
    <property type="entry name" value="FTHF_cligase"/>
</dbReference>
<comment type="caution">
    <text evidence="5">The sequence shown here is derived from an EMBL/GenBank/DDBJ whole genome shotgun (WGS) entry which is preliminary data.</text>
</comment>
<keyword evidence="5" id="KW-0436">Ligase</keyword>
<dbReference type="Proteomes" id="UP001596108">
    <property type="component" value="Unassembled WGS sequence"/>
</dbReference>
<evidence type="ECO:0000256" key="3">
    <source>
        <dbReference type="ARBA" id="ARBA00022840"/>
    </source>
</evidence>
<name>A0ABW0R6S8_9BACL</name>
<evidence type="ECO:0000313" key="5">
    <source>
        <dbReference type="EMBL" id="MFC5531572.1"/>
    </source>
</evidence>
<evidence type="ECO:0000313" key="6">
    <source>
        <dbReference type="Proteomes" id="UP001596108"/>
    </source>
</evidence>
<dbReference type="EC" id="6.3.3.2" evidence="4"/>
<sequence length="212" mass="23828">MDDCSELWNKSEWRKRMRAIRDSLSPGEREQRSRLLCERTDTSILNPLREKLRRPLSVCVYAAFRSEADPAELIASCLANGDRLVAPRILPNGEGMELRQVEALSSWISGRWGVPEPDPASTALYDMANSPDLVLVPGLAFNEQGGRLGYGGGYYDRLYERLHEYGSSPVLWVGFAYENQVIEAVLPSEPHDLRLNALATEATIRWFGDKDG</sequence>
<dbReference type="RefSeq" id="WP_378113533.1">
    <property type="nucleotide sequence ID" value="NZ_JBHSNC010000055.1"/>
</dbReference>
<dbReference type="InterPro" id="IPR024185">
    <property type="entry name" value="FTHF_cligase-like_sf"/>
</dbReference>
<comment type="catalytic activity">
    <reaction evidence="4">
        <text>(6S)-5-formyl-5,6,7,8-tetrahydrofolate + ATP = (6R)-5,10-methenyltetrahydrofolate + ADP + phosphate</text>
        <dbReference type="Rhea" id="RHEA:10488"/>
        <dbReference type="ChEBI" id="CHEBI:30616"/>
        <dbReference type="ChEBI" id="CHEBI:43474"/>
        <dbReference type="ChEBI" id="CHEBI:57455"/>
        <dbReference type="ChEBI" id="CHEBI:57457"/>
        <dbReference type="ChEBI" id="CHEBI:456216"/>
        <dbReference type="EC" id="6.3.3.2"/>
    </reaction>
</comment>
<dbReference type="PANTHER" id="PTHR23407">
    <property type="entry name" value="ATPASE INHIBITOR/5-FORMYLTETRAHYDROFOLATE CYCLO-LIGASE"/>
    <property type="match status" value="1"/>
</dbReference>
<evidence type="ECO:0000256" key="4">
    <source>
        <dbReference type="RuleBase" id="RU361279"/>
    </source>
</evidence>
<dbReference type="SUPFAM" id="SSF100950">
    <property type="entry name" value="NagB/RpiA/CoA transferase-like"/>
    <property type="match status" value="1"/>
</dbReference>
<comment type="cofactor">
    <cofactor evidence="4">
        <name>Mg(2+)</name>
        <dbReference type="ChEBI" id="CHEBI:18420"/>
    </cofactor>
</comment>
<keyword evidence="4" id="KW-0460">Magnesium</keyword>
<dbReference type="PIRSF" id="PIRSF006806">
    <property type="entry name" value="FTHF_cligase"/>
    <property type="match status" value="1"/>
</dbReference>
<keyword evidence="4" id="KW-0479">Metal-binding</keyword>
<organism evidence="5 6">
    <name type="scientific">Cohnella yongneupensis</name>
    <dbReference type="NCBI Taxonomy" id="425006"/>
    <lineage>
        <taxon>Bacteria</taxon>
        <taxon>Bacillati</taxon>
        <taxon>Bacillota</taxon>
        <taxon>Bacilli</taxon>
        <taxon>Bacillales</taxon>
        <taxon>Paenibacillaceae</taxon>
        <taxon>Cohnella</taxon>
    </lineage>
</organism>
<dbReference type="PANTHER" id="PTHR23407:SF1">
    <property type="entry name" value="5-FORMYLTETRAHYDROFOLATE CYCLO-LIGASE"/>
    <property type="match status" value="1"/>
</dbReference>